<dbReference type="PROSITE" id="PS50165">
    <property type="entry name" value="UVRC"/>
    <property type="match status" value="1"/>
</dbReference>
<dbReference type="InterPro" id="IPR036876">
    <property type="entry name" value="UVR_dom_sf"/>
</dbReference>
<dbReference type="STRING" id="1797985.A2Y83_04070"/>
<dbReference type="Pfam" id="PF08459">
    <property type="entry name" value="UvrC_RNaseH_dom"/>
    <property type="match status" value="1"/>
</dbReference>
<organism evidence="5 6">
    <name type="scientific">Candidatus Falkowbacteria bacterium RBG_13_39_14</name>
    <dbReference type="NCBI Taxonomy" id="1797985"/>
    <lineage>
        <taxon>Bacteria</taxon>
        <taxon>Candidatus Falkowiibacteriota</taxon>
    </lineage>
</organism>
<dbReference type="Pfam" id="PF02151">
    <property type="entry name" value="UVR"/>
    <property type="match status" value="1"/>
</dbReference>
<evidence type="ECO:0000259" key="4">
    <source>
        <dbReference type="PROSITE" id="PS50165"/>
    </source>
</evidence>
<dbReference type="Gene3D" id="3.40.1440.10">
    <property type="entry name" value="GIY-YIG endonuclease"/>
    <property type="match status" value="1"/>
</dbReference>
<dbReference type="Proteomes" id="UP000178323">
    <property type="component" value="Unassembled WGS sequence"/>
</dbReference>
<comment type="caution">
    <text evidence="5">The sequence shown here is derived from an EMBL/GenBank/DDBJ whole genome shotgun (WGS) entry which is preliminary data.</text>
</comment>
<dbReference type="GO" id="GO:0009381">
    <property type="term" value="F:excinuclease ABC activity"/>
    <property type="evidence" value="ECO:0007669"/>
    <property type="project" value="InterPro"/>
</dbReference>
<dbReference type="GO" id="GO:0006289">
    <property type="term" value="P:nucleotide-excision repair"/>
    <property type="evidence" value="ECO:0007669"/>
    <property type="project" value="InterPro"/>
</dbReference>
<dbReference type="EMBL" id="MFFS01000035">
    <property type="protein sequence ID" value="OGF22217.1"/>
    <property type="molecule type" value="Genomic_DNA"/>
</dbReference>
<dbReference type="GO" id="GO:0009380">
    <property type="term" value="C:excinuclease repair complex"/>
    <property type="evidence" value="ECO:0007669"/>
    <property type="project" value="TreeGrafter"/>
</dbReference>
<dbReference type="PROSITE" id="PS50164">
    <property type="entry name" value="GIY_YIG"/>
    <property type="match status" value="1"/>
</dbReference>
<evidence type="ECO:0000259" key="2">
    <source>
        <dbReference type="PROSITE" id="PS50151"/>
    </source>
</evidence>
<dbReference type="Gene3D" id="4.10.860.10">
    <property type="entry name" value="UVR domain"/>
    <property type="match status" value="1"/>
</dbReference>
<dbReference type="PANTHER" id="PTHR30562">
    <property type="entry name" value="UVRC/OXIDOREDUCTASE"/>
    <property type="match status" value="1"/>
</dbReference>
<dbReference type="PANTHER" id="PTHR30562:SF1">
    <property type="entry name" value="UVRABC SYSTEM PROTEIN C"/>
    <property type="match status" value="1"/>
</dbReference>
<dbReference type="InterPro" id="IPR035901">
    <property type="entry name" value="GIY-YIG_endonuc_sf"/>
</dbReference>
<dbReference type="SUPFAM" id="SSF82771">
    <property type="entry name" value="GIY-YIG endonuclease"/>
    <property type="match status" value="1"/>
</dbReference>
<evidence type="ECO:0000259" key="3">
    <source>
        <dbReference type="PROSITE" id="PS50164"/>
    </source>
</evidence>
<evidence type="ECO:0000256" key="1">
    <source>
        <dbReference type="SAM" id="MobiDB-lite"/>
    </source>
</evidence>
<gene>
    <name evidence="5" type="ORF">A2Y83_04070</name>
</gene>
<dbReference type="PROSITE" id="PS50151">
    <property type="entry name" value="UVR"/>
    <property type="match status" value="1"/>
</dbReference>
<dbReference type="InterPro" id="IPR000305">
    <property type="entry name" value="GIY-YIG_endonuc"/>
</dbReference>
<dbReference type="InterPro" id="IPR001162">
    <property type="entry name" value="UvrC_RNase_H_dom"/>
</dbReference>
<feature type="domain" description="UvrC family homology region profile" evidence="4">
    <location>
        <begin position="407"/>
        <end position="511"/>
    </location>
</feature>
<sequence length="604" mass="66973">MQKNLKNKIQQLPKEPGVYYFYDKDGKLLYIGKAASLRARVGSYFFVTSLSRDGACPGSTRTGGSAKTQMLVNKIADVKIKKTDSVLEALILEANEIKKFQPLYNVRAKDDKSFCNIVITEEEFPRVLVSRPTDKMDVKIKKTYGPYTSAKFAREAIKILKKIFPFHSSKEKSEKKCLDFHIGLCPGPYAGAISREDYIKNIKRIEAVLKGKKKGVVRDLEREMKKLADAALYEEAAKARDKIFALRHVQDVALVMDVSSPLSQRGVRGLPACLRRQAQAGDFSVVGIGNIEKVGARDERRGSREIRAKAVESEEGLRAEKSPRFANANRPPLKKGVNPPPIPRLPCGQPTPFGKGGKPPSASCPRRRGAGRPIPRPAVNAGRPPFDKLPPIRRLPAELEGAGRAGHTHQKFGVVAGSLEKGITRGSRIEAYDISNISGKYAVGSMVVFMDGEVAKDEYRRFKIRTVQEANDVGMLREVLERRFKHQEWPMPDLILIDGGKAQVNAAAEVVGRARAVVETEHAPSFAENIPIIGVAKGPTRKKLDLYFADGKIPLNPPFDKLRAGSLEKGENQIDKKLIAHIMSEAHRFAVTYHRLLRKKGMRG</sequence>
<dbReference type="AlphaFoldDB" id="A0A1F5S6B6"/>
<dbReference type="Gene3D" id="3.30.420.340">
    <property type="entry name" value="UvrC, RNAse H endonuclease domain"/>
    <property type="match status" value="1"/>
</dbReference>
<dbReference type="SUPFAM" id="SSF46600">
    <property type="entry name" value="C-terminal UvrC-binding domain of UvrB"/>
    <property type="match status" value="1"/>
</dbReference>
<protein>
    <recommendedName>
        <fullName evidence="7">Excinuclease ABC subunit C</fullName>
    </recommendedName>
</protein>
<dbReference type="InterPro" id="IPR047296">
    <property type="entry name" value="GIY-YIG_UvrC_Cho"/>
</dbReference>
<feature type="domain" description="UVR" evidence="2">
    <location>
        <begin position="214"/>
        <end position="249"/>
    </location>
</feature>
<dbReference type="InterPro" id="IPR038476">
    <property type="entry name" value="UvrC_RNase_H_dom_sf"/>
</dbReference>
<evidence type="ECO:0008006" key="7">
    <source>
        <dbReference type="Google" id="ProtNLM"/>
    </source>
</evidence>
<dbReference type="InterPro" id="IPR050066">
    <property type="entry name" value="UvrABC_protein_C"/>
</dbReference>
<evidence type="ECO:0000313" key="5">
    <source>
        <dbReference type="EMBL" id="OGF22217.1"/>
    </source>
</evidence>
<name>A0A1F5S6B6_9BACT</name>
<proteinExistence type="predicted"/>
<dbReference type="InterPro" id="IPR001943">
    <property type="entry name" value="UVR_dom"/>
</dbReference>
<evidence type="ECO:0000313" key="6">
    <source>
        <dbReference type="Proteomes" id="UP000178323"/>
    </source>
</evidence>
<dbReference type="CDD" id="cd10434">
    <property type="entry name" value="GIY-YIG_UvrC_Cho"/>
    <property type="match status" value="1"/>
</dbReference>
<feature type="domain" description="GIY-YIG" evidence="3">
    <location>
        <begin position="14"/>
        <end position="106"/>
    </location>
</feature>
<dbReference type="SMART" id="SM00465">
    <property type="entry name" value="GIYc"/>
    <property type="match status" value="1"/>
</dbReference>
<accession>A0A1F5S6B6</accession>
<dbReference type="Pfam" id="PF01541">
    <property type="entry name" value="GIY-YIG"/>
    <property type="match status" value="1"/>
</dbReference>
<reference evidence="5 6" key="1">
    <citation type="journal article" date="2016" name="Nat. Commun.">
        <title>Thousands of microbial genomes shed light on interconnected biogeochemical processes in an aquifer system.</title>
        <authorList>
            <person name="Anantharaman K."/>
            <person name="Brown C.T."/>
            <person name="Hug L.A."/>
            <person name="Sharon I."/>
            <person name="Castelle C.J."/>
            <person name="Probst A.J."/>
            <person name="Thomas B.C."/>
            <person name="Singh A."/>
            <person name="Wilkins M.J."/>
            <person name="Karaoz U."/>
            <person name="Brodie E.L."/>
            <person name="Williams K.H."/>
            <person name="Hubbard S.S."/>
            <person name="Banfield J.F."/>
        </authorList>
    </citation>
    <scope>NUCLEOTIDE SEQUENCE [LARGE SCALE GENOMIC DNA]</scope>
</reference>
<feature type="region of interest" description="Disordered" evidence="1">
    <location>
        <begin position="296"/>
        <end position="391"/>
    </location>
</feature>
<feature type="compositionally biased region" description="Basic and acidic residues" evidence="1">
    <location>
        <begin position="296"/>
        <end position="323"/>
    </location>
</feature>